<comment type="caution">
    <text evidence="2">The sequence shown here is derived from an EMBL/GenBank/DDBJ whole genome shotgun (WGS) entry which is preliminary data.</text>
</comment>
<protein>
    <submittedName>
        <fullName evidence="2">Uncharacterized protein</fullName>
    </submittedName>
</protein>
<feature type="compositionally biased region" description="Basic and acidic residues" evidence="1">
    <location>
        <begin position="19"/>
        <end position="28"/>
    </location>
</feature>
<evidence type="ECO:0000313" key="2">
    <source>
        <dbReference type="EMBL" id="GIX71498.1"/>
    </source>
</evidence>
<sequence>MSQKGGPEYFLKKSSAHRKTVERYDASADRTGTASSSTTPSSSTTASSSTVDYLVICQININYLKIIIIMASNDGEDADCSSSLSSEEALSENEIEMEQYGCEICKMPVRKKLNFPDRRFGLL</sequence>
<dbReference type="AlphaFoldDB" id="A0AAV4MGN6"/>
<organism evidence="2 3">
    <name type="scientific">Caerostris extrusa</name>
    <name type="common">Bark spider</name>
    <name type="synonym">Caerostris bankana</name>
    <dbReference type="NCBI Taxonomy" id="172846"/>
    <lineage>
        <taxon>Eukaryota</taxon>
        <taxon>Metazoa</taxon>
        <taxon>Ecdysozoa</taxon>
        <taxon>Arthropoda</taxon>
        <taxon>Chelicerata</taxon>
        <taxon>Arachnida</taxon>
        <taxon>Araneae</taxon>
        <taxon>Araneomorphae</taxon>
        <taxon>Entelegynae</taxon>
        <taxon>Araneoidea</taxon>
        <taxon>Araneidae</taxon>
        <taxon>Caerostris</taxon>
    </lineage>
</organism>
<proteinExistence type="predicted"/>
<accession>A0AAV4MGN6</accession>
<feature type="compositionally biased region" description="Low complexity" evidence="1">
    <location>
        <begin position="33"/>
        <end position="48"/>
    </location>
</feature>
<feature type="region of interest" description="Disordered" evidence="1">
    <location>
        <begin position="1"/>
        <end position="48"/>
    </location>
</feature>
<name>A0AAV4MGN6_CAEEX</name>
<dbReference type="EMBL" id="BPLR01002225">
    <property type="protein sequence ID" value="GIX71498.1"/>
    <property type="molecule type" value="Genomic_DNA"/>
</dbReference>
<keyword evidence="3" id="KW-1185">Reference proteome</keyword>
<evidence type="ECO:0000256" key="1">
    <source>
        <dbReference type="SAM" id="MobiDB-lite"/>
    </source>
</evidence>
<reference evidence="2 3" key="1">
    <citation type="submission" date="2021-06" db="EMBL/GenBank/DDBJ databases">
        <title>Caerostris extrusa draft genome.</title>
        <authorList>
            <person name="Kono N."/>
            <person name="Arakawa K."/>
        </authorList>
    </citation>
    <scope>NUCLEOTIDE SEQUENCE [LARGE SCALE GENOMIC DNA]</scope>
</reference>
<dbReference type="Proteomes" id="UP001054945">
    <property type="component" value="Unassembled WGS sequence"/>
</dbReference>
<gene>
    <name evidence="2" type="ORF">CEXT_736481</name>
</gene>
<evidence type="ECO:0000313" key="3">
    <source>
        <dbReference type="Proteomes" id="UP001054945"/>
    </source>
</evidence>